<accession>A0A365UCH5</accession>
<evidence type="ECO:0000256" key="1">
    <source>
        <dbReference type="ARBA" id="ARBA00022679"/>
    </source>
</evidence>
<dbReference type="RefSeq" id="WP_113288444.1">
    <property type="nucleotide sequence ID" value="NZ_QNTQ01000005.1"/>
</dbReference>
<dbReference type="Pfam" id="PF00583">
    <property type="entry name" value="Acetyltransf_1"/>
    <property type="match status" value="1"/>
</dbReference>
<sequence>MGIIVEPGDPREPENRALIDQAQAMMQDMFPPEENFYLSPEALRGPDVRFFVAREYDTTLGCGALAQRQGYGEVKAMFTAPFARGRGVARRVLARLELEARHLDLPCLKLETGDQLAEAIALYESEGFARCGPFGDYTENSSSVFMAKPLT</sequence>
<comment type="caution">
    <text evidence="4">The sequence shown here is derived from an EMBL/GenBank/DDBJ whole genome shotgun (WGS) entry which is preliminary data.</text>
</comment>
<name>A0A365UCH5_9RHOB</name>
<feature type="domain" description="N-acetyltransferase" evidence="3">
    <location>
        <begin position="3"/>
        <end position="151"/>
    </location>
</feature>
<evidence type="ECO:0000313" key="4">
    <source>
        <dbReference type="EMBL" id="RBI86207.1"/>
    </source>
</evidence>
<dbReference type="CDD" id="cd04301">
    <property type="entry name" value="NAT_SF"/>
    <property type="match status" value="1"/>
</dbReference>
<evidence type="ECO:0000256" key="2">
    <source>
        <dbReference type="ARBA" id="ARBA00023315"/>
    </source>
</evidence>
<dbReference type="PROSITE" id="PS51186">
    <property type="entry name" value="GNAT"/>
    <property type="match status" value="1"/>
</dbReference>
<keyword evidence="1 4" id="KW-0808">Transferase</keyword>
<dbReference type="Proteomes" id="UP000253370">
    <property type="component" value="Unassembled WGS sequence"/>
</dbReference>
<dbReference type="AlphaFoldDB" id="A0A365UCH5"/>
<organism evidence="4 5">
    <name type="scientific">Rhodosalinus halophilus</name>
    <dbReference type="NCBI Taxonomy" id="2259333"/>
    <lineage>
        <taxon>Bacteria</taxon>
        <taxon>Pseudomonadati</taxon>
        <taxon>Pseudomonadota</taxon>
        <taxon>Alphaproteobacteria</taxon>
        <taxon>Rhodobacterales</taxon>
        <taxon>Paracoccaceae</taxon>
        <taxon>Rhodosalinus</taxon>
    </lineage>
</organism>
<dbReference type="Gene3D" id="3.40.630.30">
    <property type="match status" value="1"/>
</dbReference>
<dbReference type="InterPro" id="IPR000182">
    <property type="entry name" value="GNAT_dom"/>
</dbReference>
<dbReference type="OrthoDB" id="9803233at2"/>
<keyword evidence="5" id="KW-1185">Reference proteome</keyword>
<protein>
    <submittedName>
        <fullName evidence="4">GNAT family N-acetyltransferase</fullName>
    </submittedName>
</protein>
<evidence type="ECO:0000313" key="5">
    <source>
        <dbReference type="Proteomes" id="UP000253370"/>
    </source>
</evidence>
<dbReference type="GO" id="GO:0016747">
    <property type="term" value="F:acyltransferase activity, transferring groups other than amino-acyl groups"/>
    <property type="evidence" value="ECO:0007669"/>
    <property type="project" value="InterPro"/>
</dbReference>
<gene>
    <name evidence="4" type="ORF">DRV85_05475</name>
</gene>
<dbReference type="EMBL" id="QNTQ01000005">
    <property type="protein sequence ID" value="RBI86207.1"/>
    <property type="molecule type" value="Genomic_DNA"/>
</dbReference>
<proteinExistence type="predicted"/>
<dbReference type="PANTHER" id="PTHR43877">
    <property type="entry name" value="AMINOALKYLPHOSPHONATE N-ACETYLTRANSFERASE-RELATED-RELATED"/>
    <property type="match status" value="1"/>
</dbReference>
<dbReference type="SUPFAM" id="SSF55729">
    <property type="entry name" value="Acyl-CoA N-acyltransferases (Nat)"/>
    <property type="match status" value="1"/>
</dbReference>
<dbReference type="PANTHER" id="PTHR43877:SF5">
    <property type="entry name" value="BLL8307 PROTEIN"/>
    <property type="match status" value="1"/>
</dbReference>
<keyword evidence="2" id="KW-0012">Acyltransferase</keyword>
<reference evidence="4 5" key="1">
    <citation type="submission" date="2018-07" db="EMBL/GenBank/DDBJ databases">
        <title>Rhodosalinus sp. strain E84T genomic sequence and assembly.</title>
        <authorList>
            <person name="Liu Z.-W."/>
            <person name="Lu D.-C."/>
        </authorList>
    </citation>
    <scope>NUCLEOTIDE SEQUENCE [LARGE SCALE GENOMIC DNA]</scope>
    <source>
        <strain evidence="4 5">E84</strain>
    </source>
</reference>
<evidence type="ECO:0000259" key="3">
    <source>
        <dbReference type="PROSITE" id="PS51186"/>
    </source>
</evidence>
<dbReference type="InterPro" id="IPR050832">
    <property type="entry name" value="Bact_Acetyltransf"/>
</dbReference>
<dbReference type="InterPro" id="IPR016181">
    <property type="entry name" value="Acyl_CoA_acyltransferase"/>
</dbReference>